<dbReference type="OrthoDB" id="2130169at2759"/>
<dbReference type="GO" id="GO:0004029">
    <property type="term" value="F:aldehyde dehydrogenase (NAD+) activity"/>
    <property type="evidence" value="ECO:0007669"/>
    <property type="project" value="TreeGrafter"/>
</dbReference>
<dbReference type="SUPFAM" id="SSF51735">
    <property type="entry name" value="NAD(P)-binding Rossmann-fold domains"/>
    <property type="match status" value="1"/>
</dbReference>
<keyword evidence="2" id="KW-1185">Reference proteome</keyword>
<dbReference type="Proteomes" id="UP000325579">
    <property type="component" value="Unassembled WGS sequence"/>
</dbReference>
<reference evidence="1 2" key="1">
    <citation type="submission" date="2019-04" db="EMBL/GenBank/DDBJ databases">
        <authorList>
            <consortium name="DOE Joint Genome Institute"/>
            <person name="Mondo S."/>
            <person name="Kjaerbolling I."/>
            <person name="Vesth T."/>
            <person name="Frisvad J.C."/>
            <person name="Nybo J.L."/>
            <person name="Theobald S."/>
            <person name="Kildgaard S."/>
            <person name="Isbrandt T."/>
            <person name="Kuo A."/>
            <person name="Sato A."/>
            <person name="Lyhne E.K."/>
            <person name="Kogle M.E."/>
            <person name="Wiebenga A."/>
            <person name="Kun R.S."/>
            <person name="Lubbers R.J."/>
            <person name="Makela M.R."/>
            <person name="Barry K."/>
            <person name="Chovatia M."/>
            <person name="Clum A."/>
            <person name="Daum C."/>
            <person name="Haridas S."/>
            <person name="He G."/>
            <person name="LaButti K."/>
            <person name="Lipzen A."/>
            <person name="Riley R."/>
            <person name="Salamov A."/>
            <person name="Simmons B.A."/>
            <person name="Magnuson J.K."/>
            <person name="Henrissat B."/>
            <person name="Mortensen U.H."/>
            <person name="Larsen T.O."/>
            <person name="Devries R.P."/>
            <person name="Grigoriev I.V."/>
            <person name="Machida M."/>
            <person name="Baker S.E."/>
            <person name="Andersen M.R."/>
            <person name="Cantor M.N."/>
            <person name="Hua S.X."/>
        </authorList>
    </citation>
    <scope>NUCLEOTIDE SEQUENCE [LARGE SCALE GENOMIC DNA]</scope>
    <source>
        <strain evidence="1 2">CBS 119388</strain>
    </source>
</reference>
<dbReference type="EMBL" id="ML736740">
    <property type="protein sequence ID" value="KAE8409104.1"/>
    <property type="molecule type" value="Genomic_DNA"/>
</dbReference>
<protein>
    <submittedName>
        <fullName evidence="1">NAD(P)-binding protein</fullName>
    </submittedName>
</protein>
<dbReference type="InterPro" id="IPR036291">
    <property type="entry name" value="NAD(P)-bd_dom_sf"/>
</dbReference>
<dbReference type="GO" id="GO:0005737">
    <property type="term" value="C:cytoplasm"/>
    <property type="evidence" value="ECO:0007669"/>
    <property type="project" value="TreeGrafter"/>
</dbReference>
<dbReference type="InterPro" id="IPR051783">
    <property type="entry name" value="NAD(P)-dependent_oxidoreduct"/>
</dbReference>
<evidence type="ECO:0000313" key="1">
    <source>
        <dbReference type="EMBL" id="KAE8409104.1"/>
    </source>
</evidence>
<dbReference type="RefSeq" id="XP_031946423.1">
    <property type="nucleotide sequence ID" value="XM_032084085.1"/>
</dbReference>
<accession>A0A5N6IDS4</accession>
<accession>A0A5N7DRS2</accession>
<gene>
    <name evidence="1" type="ORF">BDV37DRAFT_267874</name>
</gene>
<name>A0A5N6IDS4_9EURO</name>
<proteinExistence type="predicted"/>
<dbReference type="AlphaFoldDB" id="A0A5N6IDS4"/>
<sequence>MCRIVITGATGDISGDVLGALTQAFRSCKITALVRSKKKASLITGRFPSVTPVIRNVDSAAEIASEASEASEADVGLYLASSNHLPSATAIAQGLTETKRQSLVRIQISGANLLSGAEVATSSDGQARAPNHNDLQGISGIRIIISSSPKRAVDQMLLNSSSEQPNLRTAILYGPLIYGLGRGPVNQRSIQLPELAKATSQLGHGVQVGKGLSCWSNIHIADLSTLIMRLAPETEVRQGGNPLLWRENGIYFAENGKMPFGESSRRVAAFAFQNGFTKSTYV</sequence>
<dbReference type="PANTHER" id="PTHR48079:SF8">
    <property type="entry name" value="NAD(P)-BINDING DOMAIN-CONTAINING PROTEIN"/>
    <property type="match status" value="1"/>
</dbReference>
<organism evidence="1 2">
    <name type="scientific">Aspergillus pseudonomiae</name>
    <dbReference type="NCBI Taxonomy" id="1506151"/>
    <lineage>
        <taxon>Eukaryota</taxon>
        <taxon>Fungi</taxon>
        <taxon>Dikarya</taxon>
        <taxon>Ascomycota</taxon>
        <taxon>Pezizomycotina</taxon>
        <taxon>Eurotiomycetes</taxon>
        <taxon>Eurotiomycetidae</taxon>
        <taxon>Eurotiales</taxon>
        <taxon>Aspergillaceae</taxon>
        <taxon>Aspergillus</taxon>
        <taxon>Aspergillus subgen. Circumdati</taxon>
    </lineage>
</organism>
<dbReference type="PANTHER" id="PTHR48079">
    <property type="entry name" value="PROTEIN YEEZ"/>
    <property type="match status" value="1"/>
</dbReference>
<evidence type="ECO:0000313" key="2">
    <source>
        <dbReference type="Proteomes" id="UP000325579"/>
    </source>
</evidence>
<dbReference type="Gene3D" id="3.40.50.720">
    <property type="entry name" value="NAD(P)-binding Rossmann-like Domain"/>
    <property type="match status" value="1"/>
</dbReference>
<dbReference type="GeneID" id="43668776"/>